<dbReference type="OrthoDB" id="1375190at2"/>
<dbReference type="PROSITE" id="PS51257">
    <property type="entry name" value="PROKAR_LIPOPROTEIN"/>
    <property type="match status" value="1"/>
</dbReference>
<dbReference type="EMBL" id="FNEO01000001">
    <property type="protein sequence ID" value="SDI91697.1"/>
    <property type="molecule type" value="Genomic_DNA"/>
</dbReference>
<organism evidence="2 4">
    <name type="scientific">Flavobacterium glycines</name>
    <dbReference type="NCBI Taxonomy" id="551990"/>
    <lineage>
        <taxon>Bacteria</taxon>
        <taxon>Pseudomonadati</taxon>
        <taxon>Bacteroidota</taxon>
        <taxon>Flavobacteriia</taxon>
        <taxon>Flavobacteriales</taxon>
        <taxon>Flavobacteriaceae</taxon>
        <taxon>Flavobacterium</taxon>
    </lineage>
</organism>
<dbReference type="EMBL" id="LVEO01000013">
    <property type="protein sequence ID" value="OCB72366.1"/>
    <property type="molecule type" value="Genomic_DNA"/>
</dbReference>
<evidence type="ECO:0000313" key="5">
    <source>
        <dbReference type="Proteomes" id="UP000182367"/>
    </source>
</evidence>
<reference evidence="3 5" key="3">
    <citation type="submission" date="2016-10" db="EMBL/GenBank/DDBJ databases">
        <authorList>
            <person name="Varghese N."/>
            <person name="Submissions S."/>
        </authorList>
    </citation>
    <scope>NUCLEOTIDE SEQUENCE [LARGE SCALE GENOMIC DNA]</scope>
    <source>
        <strain evidence="3 5">Gm-149</strain>
    </source>
</reference>
<protein>
    <recommendedName>
        <fullName evidence="7">Lipoprotein</fullName>
    </recommendedName>
</protein>
<comment type="caution">
    <text evidence="2">The sequence shown here is derived from an EMBL/GenBank/DDBJ whole genome shotgun (WGS) entry which is preliminary data.</text>
</comment>
<reference evidence="1 6" key="4">
    <citation type="submission" date="2019-07" db="EMBL/GenBank/DDBJ databases">
        <title>Whole genome shotgun sequence of Flavobacterium glycines NBRC 105008.</title>
        <authorList>
            <person name="Hosoyama A."/>
            <person name="Uohara A."/>
            <person name="Ohji S."/>
            <person name="Ichikawa N."/>
        </authorList>
    </citation>
    <scope>NUCLEOTIDE SEQUENCE [LARGE SCALE GENOMIC DNA]</scope>
    <source>
        <strain evidence="1 6">NBRC 105008</strain>
    </source>
</reference>
<dbReference type="Proteomes" id="UP000182367">
    <property type="component" value="Unassembled WGS sequence"/>
</dbReference>
<keyword evidence="5" id="KW-1185">Reference proteome</keyword>
<dbReference type="AlphaFoldDB" id="A0A1B9DRQ2"/>
<dbReference type="EMBL" id="BJVF01000001">
    <property type="protein sequence ID" value="GEL09839.1"/>
    <property type="molecule type" value="Genomic_DNA"/>
</dbReference>
<sequence length="83" mass="8958">MKKTILAAACMLIAMASCQDKTKDKIEDAKEAVGAEVEQKIDTVSKKVDTAIDSTQSKTAKILEKGAEKMDKAAEQLKEASKK</sequence>
<gene>
    <name evidence="2" type="ORF">FBGL_06845</name>
    <name evidence="1" type="ORF">FGL01_05780</name>
    <name evidence="3" type="ORF">SAMN05192550_1146</name>
</gene>
<dbReference type="Proteomes" id="UP000321579">
    <property type="component" value="Unassembled WGS sequence"/>
</dbReference>
<reference evidence="4" key="1">
    <citation type="submission" date="2016-03" db="EMBL/GenBank/DDBJ databases">
        <title>Draft genome sequence of Paenibacillus glacialis DSM 22343.</title>
        <authorList>
            <person name="Shin S.-K."/>
            <person name="Yi H."/>
        </authorList>
    </citation>
    <scope>NUCLEOTIDE SEQUENCE [LARGE SCALE GENOMIC DNA]</scope>
    <source>
        <strain evidence="4">NBRC 105008</strain>
    </source>
</reference>
<name>A0A1B9DRQ2_9FLAO</name>
<dbReference type="RefSeq" id="WP_066326870.1">
    <property type="nucleotide sequence ID" value="NZ_BJVF01000001.1"/>
</dbReference>
<evidence type="ECO:0000313" key="4">
    <source>
        <dbReference type="Proteomes" id="UP000093226"/>
    </source>
</evidence>
<evidence type="ECO:0000313" key="3">
    <source>
        <dbReference type="EMBL" id="SDI91697.1"/>
    </source>
</evidence>
<evidence type="ECO:0008006" key="7">
    <source>
        <dbReference type="Google" id="ProtNLM"/>
    </source>
</evidence>
<reference evidence="2" key="2">
    <citation type="submission" date="2016-03" db="EMBL/GenBank/DDBJ databases">
        <authorList>
            <person name="Ploux O."/>
        </authorList>
    </citation>
    <scope>NUCLEOTIDE SEQUENCE</scope>
    <source>
        <strain evidence="2">NBRC 105008</strain>
    </source>
</reference>
<accession>A0A1B9DRQ2</accession>
<proteinExistence type="predicted"/>
<evidence type="ECO:0000313" key="1">
    <source>
        <dbReference type="EMBL" id="GEL09839.1"/>
    </source>
</evidence>
<evidence type="ECO:0000313" key="2">
    <source>
        <dbReference type="EMBL" id="OCB72366.1"/>
    </source>
</evidence>
<dbReference type="STRING" id="551990.SAMN05192550_1146"/>
<evidence type="ECO:0000313" key="6">
    <source>
        <dbReference type="Proteomes" id="UP000321579"/>
    </source>
</evidence>
<dbReference type="Proteomes" id="UP000093226">
    <property type="component" value="Unassembled WGS sequence"/>
</dbReference>